<protein>
    <submittedName>
        <fullName evidence="1 3">Uncharacterized protein</fullName>
    </submittedName>
</protein>
<proteinExistence type="predicted"/>
<gene>
    <name evidence="1" type="ORF">HPBE_LOCUS18827</name>
</gene>
<reference evidence="3" key="2">
    <citation type="submission" date="2019-09" db="UniProtKB">
        <authorList>
            <consortium name="WormBaseParasite"/>
        </authorList>
    </citation>
    <scope>IDENTIFICATION</scope>
</reference>
<accession>A0A183GA23</accession>
<accession>A0A3P8C3B5</accession>
<dbReference type="EMBL" id="UZAH01030949">
    <property type="protein sequence ID" value="VDP13084.1"/>
    <property type="molecule type" value="Genomic_DNA"/>
</dbReference>
<evidence type="ECO:0000313" key="2">
    <source>
        <dbReference type="Proteomes" id="UP000050761"/>
    </source>
</evidence>
<dbReference type="AlphaFoldDB" id="A0A183GA23"/>
<organism evidence="2 3">
    <name type="scientific">Heligmosomoides polygyrus</name>
    <name type="common">Parasitic roundworm</name>
    <dbReference type="NCBI Taxonomy" id="6339"/>
    <lineage>
        <taxon>Eukaryota</taxon>
        <taxon>Metazoa</taxon>
        <taxon>Ecdysozoa</taxon>
        <taxon>Nematoda</taxon>
        <taxon>Chromadorea</taxon>
        <taxon>Rhabditida</taxon>
        <taxon>Rhabditina</taxon>
        <taxon>Rhabditomorpha</taxon>
        <taxon>Strongyloidea</taxon>
        <taxon>Heligmosomidae</taxon>
        <taxon>Heligmosomoides</taxon>
    </lineage>
</organism>
<sequence length="129" mass="14254">MLHKDEVDLRLGATAIERHQMGVTLSKCGVRDDEVMRVRTLKDSLTIIVTCSISKTALTAVTIFRSPHMSCDHDLHQAVIKTFRAYNRVSETFETITPGGPGTVAQNGLEASAYVPRLTTGPPRLLYRT</sequence>
<evidence type="ECO:0000313" key="1">
    <source>
        <dbReference type="EMBL" id="VDP13084.1"/>
    </source>
</evidence>
<reference evidence="1 2" key="1">
    <citation type="submission" date="2018-11" db="EMBL/GenBank/DDBJ databases">
        <authorList>
            <consortium name="Pathogen Informatics"/>
        </authorList>
    </citation>
    <scope>NUCLEOTIDE SEQUENCE [LARGE SCALE GENOMIC DNA]</scope>
</reference>
<keyword evidence="2" id="KW-1185">Reference proteome</keyword>
<dbReference type="Proteomes" id="UP000050761">
    <property type="component" value="Unassembled WGS sequence"/>
</dbReference>
<name>A0A183GA23_HELPZ</name>
<evidence type="ECO:0000313" key="3">
    <source>
        <dbReference type="WBParaSite" id="HPBE_0001882801-mRNA-1"/>
    </source>
</evidence>
<dbReference type="WBParaSite" id="HPBE_0001882801-mRNA-1">
    <property type="protein sequence ID" value="HPBE_0001882801-mRNA-1"/>
    <property type="gene ID" value="HPBE_0001882801"/>
</dbReference>